<name>A0A7Y0M3B9_CELFI</name>
<dbReference type="RefSeq" id="WP_169326086.1">
    <property type="nucleotide sequence ID" value="NZ_JABCJJ010000063.1"/>
</dbReference>
<organism evidence="1 2">
    <name type="scientific">Cellulomonas fimi</name>
    <dbReference type="NCBI Taxonomy" id="1708"/>
    <lineage>
        <taxon>Bacteria</taxon>
        <taxon>Bacillati</taxon>
        <taxon>Actinomycetota</taxon>
        <taxon>Actinomycetes</taxon>
        <taxon>Micrococcales</taxon>
        <taxon>Cellulomonadaceae</taxon>
        <taxon>Cellulomonas</taxon>
    </lineage>
</organism>
<proteinExistence type="predicted"/>
<sequence length="97" mass="10489">MNLAGSVPLARLRTPHVELWVKEMSRRALAASTIGTKFDNGMTVVGAVMRDRVFSQGPEPLDLTLGGDDLLRAAARYVERARTRGVLPPTTPGKESS</sequence>
<protein>
    <submittedName>
        <fullName evidence="1">Uncharacterized protein</fullName>
    </submittedName>
</protein>
<dbReference type="Proteomes" id="UP000562124">
    <property type="component" value="Unassembled WGS sequence"/>
</dbReference>
<evidence type="ECO:0000313" key="2">
    <source>
        <dbReference type="Proteomes" id="UP000562124"/>
    </source>
</evidence>
<reference evidence="1 2" key="1">
    <citation type="submission" date="2020-04" db="EMBL/GenBank/DDBJ databases">
        <title>Sequencing and Assembly of C. fimi.</title>
        <authorList>
            <person name="Ramsey A.R."/>
        </authorList>
    </citation>
    <scope>NUCLEOTIDE SEQUENCE [LARGE SCALE GENOMIC DNA]</scope>
    <source>
        <strain evidence="1 2">SB</strain>
    </source>
</reference>
<accession>A0A7Y0M3B9</accession>
<evidence type="ECO:0000313" key="1">
    <source>
        <dbReference type="EMBL" id="NMR21727.1"/>
    </source>
</evidence>
<keyword evidence="2" id="KW-1185">Reference proteome</keyword>
<gene>
    <name evidence="1" type="ORF">HIR71_16185</name>
</gene>
<comment type="caution">
    <text evidence="1">The sequence shown here is derived from an EMBL/GenBank/DDBJ whole genome shotgun (WGS) entry which is preliminary data.</text>
</comment>
<dbReference type="EMBL" id="JABCJJ010000063">
    <property type="protein sequence ID" value="NMR21727.1"/>
    <property type="molecule type" value="Genomic_DNA"/>
</dbReference>
<dbReference type="AlphaFoldDB" id="A0A7Y0M3B9"/>